<dbReference type="EMBL" id="JBBNAF010000013">
    <property type="protein sequence ID" value="KAK9087111.1"/>
    <property type="molecule type" value="Genomic_DNA"/>
</dbReference>
<evidence type="ECO:0000313" key="2">
    <source>
        <dbReference type="EMBL" id="KAK9087111.1"/>
    </source>
</evidence>
<evidence type="ECO:0000313" key="3">
    <source>
        <dbReference type="Proteomes" id="UP001420932"/>
    </source>
</evidence>
<accession>A0AAP0E5R3</accession>
<sequence>MAMFDRVDKHLLPVWPLKPNIYTYVRHGWPNMTIAFTREWSNTVDLDISQKNLGRSRSGERKQGEGEERQRLSWTTSTTMEWSAVSLDDVNSDRVGWGSAEEGDERSNNEGGDNEGWGGNDFCSVEEALCIWKKGLQGGKEKGQR</sequence>
<reference evidence="2 3" key="1">
    <citation type="submission" date="2024-01" db="EMBL/GenBank/DDBJ databases">
        <title>Genome assemblies of Stephania.</title>
        <authorList>
            <person name="Yang L."/>
        </authorList>
    </citation>
    <scope>NUCLEOTIDE SEQUENCE [LARGE SCALE GENOMIC DNA]</scope>
    <source>
        <strain evidence="2">YNDBR</strain>
        <tissue evidence="2">Leaf</tissue>
    </source>
</reference>
<name>A0AAP0E5R3_9MAGN</name>
<organism evidence="2 3">
    <name type="scientific">Stephania yunnanensis</name>
    <dbReference type="NCBI Taxonomy" id="152371"/>
    <lineage>
        <taxon>Eukaryota</taxon>
        <taxon>Viridiplantae</taxon>
        <taxon>Streptophyta</taxon>
        <taxon>Embryophyta</taxon>
        <taxon>Tracheophyta</taxon>
        <taxon>Spermatophyta</taxon>
        <taxon>Magnoliopsida</taxon>
        <taxon>Ranunculales</taxon>
        <taxon>Menispermaceae</taxon>
        <taxon>Menispermoideae</taxon>
        <taxon>Cissampelideae</taxon>
        <taxon>Stephania</taxon>
    </lineage>
</organism>
<protein>
    <submittedName>
        <fullName evidence="2">Uncharacterized protein</fullName>
    </submittedName>
</protein>
<feature type="region of interest" description="Disordered" evidence="1">
    <location>
        <begin position="49"/>
        <end position="120"/>
    </location>
</feature>
<gene>
    <name evidence="2" type="ORF">Syun_029505</name>
</gene>
<feature type="compositionally biased region" description="Polar residues" evidence="1">
    <location>
        <begin position="72"/>
        <end position="81"/>
    </location>
</feature>
<evidence type="ECO:0000256" key="1">
    <source>
        <dbReference type="SAM" id="MobiDB-lite"/>
    </source>
</evidence>
<dbReference type="Proteomes" id="UP001420932">
    <property type="component" value="Unassembled WGS sequence"/>
</dbReference>
<dbReference type="AlphaFoldDB" id="A0AAP0E5R3"/>
<feature type="compositionally biased region" description="Basic and acidic residues" evidence="1">
    <location>
        <begin position="57"/>
        <end position="71"/>
    </location>
</feature>
<comment type="caution">
    <text evidence="2">The sequence shown here is derived from an EMBL/GenBank/DDBJ whole genome shotgun (WGS) entry which is preliminary data.</text>
</comment>
<keyword evidence="3" id="KW-1185">Reference proteome</keyword>
<proteinExistence type="predicted"/>